<dbReference type="PANTHER" id="PTHR42901">
    <property type="entry name" value="ALCOHOL DEHYDROGENASE"/>
    <property type="match status" value="1"/>
</dbReference>
<evidence type="ECO:0000256" key="1">
    <source>
        <dbReference type="ARBA" id="ARBA00006484"/>
    </source>
</evidence>
<dbReference type="GO" id="GO:0031132">
    <property type="term" value="F:serine 3-dehydrogenase activity"/>
    <property type="evidence" value="ECO:0007669"/>
    <property type="project" value="UniProtKB-EC"/>
</dbReference>
<evidence type="ECO:0000313" key="5">
    <source>
        <dbReference type="Proteomes" id="UP000029558"/>
    </source>
</evidence>
<dbReference type="InterPro" id="IPR036291">
    <property type="entry name" value="NAD(P)-bd_dom_sf"/>
</dbReference>
<protein>
    <submittedName>
        <fullName evidence="4">Serine 3-dehydrogenase</fullName>
        <ecNumber evidence="4">1.1.1.276</ecNumber>
    </submittedName>
</protein>
<dbReference type="RefSeq" id="WP_017376237.1">
    <property type="nucleotide sequence ID" value="NZ_CP012508.1"/>
</dbReference>
<accession>A0A1L6TFY7</accession>
<evidence type="ECO:0000256" key="3">
    <source>
        <dbReference type="RuleBase" id="RU000363"/>
    </source>
</evidence>
<dbReference type="PANTHER" id="PTHR42901:SF1">
    <property type="entry name" value="ALCOHOL DEHYDROGENASE"/>
    <property type="match status" value="1"/>
</dbReference>
<dbReference type="PRINTS" id="PR00080">
    <property type="entry name" value="SDRFAMILY"/>
</dbReference>
<reference evidence="4 5" key="1">
    <citation type="journal article" date="2014" name="Genome Announc.">
        <title>Comparative Genome Analysis of Two Isolates of the Fish Pathogen Piscirickettsia salmonis from Different Hosts Reveals Major Differences in Virulence-Associated Secretion Systems.</title>
        <authorList>
            <person name="Bohle H."/>
            <person name="Henriquez P."/>
            <person name="Grothusen H."/>
            <person name="Navas E."/>
            <person name="Sandoval A."/>
            <person name="Bustamante F."/>
            <person name="Bustos P."/>
            <person name="Mancilla M."/>
        </authorList>
    </citation>
    <scope>NUCLEOTIDE SEQUENCE [LARGE SCALE GENOMIC DNA]</scope>
    <source>
        <strain evidence="5">B1-32597</strain>
    </source>
</reference>
<dbReference type="PRINTS" id="PR00081">
    <property type="entry name" value="GDHRDH"/>
</dbReference>
<dbReference type="EMBL" id="CP012508">
    <property type="protein sequence ID" value="ALB21286.1"/>
    <property type="molecule type" value="Genomic_DNA"/>
</dbReference>
<keyword evidence="2 4" id="KW-0560">Oxidoreductase</keyword>
<dbReference type="InterPro" id="IPR020904">
    <property type="entry name" value="Sc_DH/Rdtase_CS"/>
</dbReference>
<comment type="similarity">
    <text evidence="1 3">Belongs to the short-chain dehydrogenases/reductases (SDR) family.</text>
</comment>
<gene>
    <name evidence="4" type="ORF">KU39_98</name>
</gene>
<dbReference type="EC" id="1.1.1.276" evidence="4"/>
<dbReference type="SUPFAM" id="SSF51735">
    <property type="entry name" value="NAD(P)-binding Rossmann-fold domains"/>
    <property type="match status" value="1"/>
</dbReference>
<proteinExistence type="inferred from homology"/>
<dbReference type="Gene3D" id="3.40.50.720">
    <property type="entry name" value="NAD(P)-binding Rossmann-like Domain"/>
    <property type="match status" value="1"/>
</dbReference>
<organism evidence="4 5">
    <name type="scientific">Piscirickettsia salmonis</name>
    <dbReference type="NCBI Taxonomy" id="1238"/>
    <lineage>
        <taxon>Bacteria</taxon>
        <taxon>Pseudomonadati</taxon>
        <taxon>Pseudomonadota</taxon>
        <taxon>Gammaproteobacteria</taxon>
        <taxon>Thiotrichales</taxon>
        <taxon>Piscirickettsiaceae</taxon>
        <taxon>Piscirickettsia</taxon>
    </lineage>
</organism>
<dbReference type="OrthoDB" id="9810734at2"/>
<dbReference type="PROSITE" id="PS00061">
    <property type="entry name" value="ADH_SHORT"/>
    <property type="match status" value="1"/>
</dbReference>
<dbReference type="FunFam" id="3.40.50.720:FF:000047">
    <property type="entry name" value="NADP-dependent L-serine/L-allo-threonine dehydrogenase"/>
    <property type="match status" value="1"/>
</dbReference>
<sequence length="250" mass="27510">MPTILITGATSGFGRATAELFADKGWSLILTGRRTQYLNNLYSKLHSKTAIHIITLDVRDTDQVFQTLSELPPPFKEIDVLINNAGLALGLETADQANLSDWHQMIETNITGLVNVTRAILPQMKTANRGYIINIGSIAANTPYIGGNVYGATKAFVDQFTKNLRTDLLGTKIRATTIAPGLAETEFSIVRFKGDKNRAEQVYKDLKPLAAEDIANTIDWLVETPEHMNVNHLEIMPTCQTWAGVTAKPN</sequence>
<dbReference type="Pfam" id="PF00106">
    <property type="entry name" value="adh_short"/>
    <property type="match status" value="1"/>
</dbReference>
<evidence type="ECO:0000256" key="2">
    <source>
        <dbReference type="ARBA" id="ARBA00023002"/>
    </source>
</evidence>
<name>A0A1L6TFY7_PISSA</name>
<dbReference type="InterPro" id="IPR002347">
    <property type="entry name" value="SDR_fam"/>
</dbReference>
<evidence type="ECO:0000313" key="4">
    <source>
        <dbReference type="EMBL" id="ALB21286.1"/>
    </source>
</evidence>
<dbReference type="AlphaFoldDB" id="A0A1L6TFY7"/>
<dbReference type="Proteomes" id="UP000029558">
    <property type="component" value="Chromosome"/>
</dbReference>